<dbReference type="Gene3D" id="3.40.50.1820">
    <property type="entry name" value="alpha/beta hydrolase"/>
    <property type="match status" value="1"/>
</dbReference>
<dbReference type="InterPro" id="IPR000639">
    <property type="entry name" value="Epox_hydrolase-like"/>
</dbReference>
<dbReference type="SUPFAM" id="SSF53474">
    <property type="entry name" value="alpha/beta-Hydrolases"/>
    <property type="match status" value="1"/>
</dbReference>
<dbReference type="PANTHER" id="PTHR43689">
    <property type="entry name" value="HYDROLASE"/>
    <property type="match status" value="1"/>
</dbReference>
<gene>
    <name evidence="2" type="ORF">caldi_04280</name>
</gene>
<dbReference type="Proteomes" id="UP001163687">
    <property type="component" value="Chromosome"/>
</dbReference>
<dbReference type="Pfam" id="PF00561">
    <property type="entry name" value="Abhydrolase_1"/>
    <property type="match status" value="1"/>
</dbReference>
<evidence type="ECO:0000313" key="2">
    <source>
        <dbReference type="EMBL" id="BDG59338.1"/>
    </source>
</evidence>
<accession>A0AA35CJ56</accession>
<dbReference type="RefSeq" id="WP_264843470.1">
    <property type="nucleotide sequence ID" value="NZ_AP025628.1"/>
</dbReference>
<keyword evidence="2" id="KW-0378">Hydrolase</keyword>
<dbReference type="AlphaFoldDB" id="A0AA35CJ56"/>
<name>A0AA35CJ56_9FIRM</name>
<sequence length="292" mass="31212">MRRLVARSGTAWVGAFVPAAGEFVHYVETGPAGGLPVVLLHGFGAWSFTWRLNLEALGRAGLRALAPDLRGFGLTTKPPAGGYSLWDQARLVLAWMDALGIRQAVLGGNSLGGEISLRIALLAPERVLGLLLVSSAGYVPMWMPTLARWAVRYPALATPLARLVWANGRFIGSVLRAAYHNPARLTAQDVAGYALPARTPGAARGLLGMLPEMDPGAAAGQFASIRKPALLVWGLHDPWTPLDHGQRLARDLGGAPLEVFRDAGHLPHEEQADRFNDLAVRWLRGLAAGLTP</sequence>
<dbReference type="InterPro" id="IPR029058">
    <property type="entry name" value="AB_hydrolase_fold"/>
</dbReference>
<evidence type="ECO:0000259" key="1">
    <source>
        <dbReference type="Pfam" id="PF00561"/>
    </source>
</evidence>
<protein>
    <submittedName>
        <fullName evidence="2">Alpha/beta hydrolase</fullName>
    </submittedName>
</protein>
<dbReference type="PRINTS" id="PR00111">
    <property type="entry name" value="ABHYDROLASE"/>
</dbReference>
<dbReference type="EMBL" id="AP025628">
    <property type="protein sequence ID" value="BDG59338.1"/>
    <property type="molecule type" value="Genomic_DNA"/>
</dbReference>
<keyword evidence="3" id="KW-1185">Reference proteome</keyword>
<dbReference type="PRINTS" id="PR00412">
    <property type="entry name" value="EPOXHYDRLASE"/>
</dbReference>
<dbReference type="KEGG" id="cmic:caldi_04280"/>
<feature type="domain" description="AB hydrolase-1" evidence="1">
    <location>
        <begin position="36"/>
        <end position="270"/>
    </location>
</feature>
<dbReference type="PANTHER" id="PTHR43689:SF8">
    <property type="entry name" value="ALPHA_BETA-HYDROLASES SUPERFAMILY PROTEIN"/>
    <property type="match status" value="1"/>
</dbReference>
<dbReference type="InterPro" id="IPR000073">
    <property type="entry name" value="AB_hydrolase_1"/>
</dbReference>
<reference evidence="2" key="1">
    <citation type="submission" date="2022-03" db="EMBL/GenBank/DDBJ databases">
        <title>Complete genome sequence of Caldinitratiruptor microaerophilus.</title>
        <authorList>
            <person name="Mukaiyama R."/>
            <person name="Nishiyama T."/>
            <person name="Ueda K."/>
        </authorList>
    </citation>
    <scope>NUCLEOTIDE SEQUENCE</scope>
    <source>
        <strain evidence="2">JCM 16183</strain>
    </source>
</reference>
<organism evidence="2 3">
    <name type="scientific">Caldinitratiruptor microaerophilus</name>
    <dbReference type="NCBI Taxonomy" id="671077"/>
    <lineage>
        <taxon>Bacteria</taxon>
        <taxon>Bacillati</taxon>
        <taxon>Bacillota</taxon>
        <taxon>Clostridia</taxon>
        <taxon>Eubacteriales</taxon>
        <taxon>Symbiobacteriaceae</taxon>
        <taxon>Caldinitratiruptor</taxon>
    </lineage>
</organism>
<proteinExistence type="predicted"/>
<evidence type="ECO:0000313" key="3">
    <source>
        <dbReference type="Proteomes" id="UP001163687"/>
    </source>
</evidence>
<dbReference type="GO" id="GO:0016787">
    <property type="term" value="F:hydrolase activity"/>
    <property type="evidence" value="ECO:0007669"/>
    <property type="project" value="UniProtKB-KW"/>
</dbReference>